<dbReference type="Proteomes" id="UP000309992">
    <property type="component" value="Unassembled WGS sequence"/>
</dbReference>
<dbReference type="SUPFAM" id="SSF88713">
    <property type="entry name" value="Glycoside hydrolase/deacetylase"/>
    <property type="match status" value="1"/>
</dbReference>
<dbReference type="InterPro" id="IPR011330">
    <property type="entry name" value="Glyco_hydro/deAcase_b/a-brl"/>
</dbReference>
<gene>
    <name evidence="4" type="ORF">FCN18_21555</name>
</gene>
<dbReference type="InterPro" id="IPR050248">
    <property type="entry name" value="Polysacc_deacetylase_ArnD"/>
</dbReference>
<sequence length="326" mass="36385">MSERLSPDAPIKLAMSVDDILQFRGLPYPDGYSAHRVVRSLCRSFASHGLPAVYSFSNTSPAEADSDLFRAFDAWCEAGNHVGNHGHYHASLNWVDPKQYIEDIQRSEELIGRWLGQAPTRYFRYCMDMWGDTEAKTNEVQAYLASAGYLPAPVSCWFYDAQFIVPYWRTLVAGDDEARRWVQDKVVESAVSQLKSQCAAARKIHGRDPIHIGLMHGTAVMADTADRILEAYQDLGVEFVTLEEAMADPANAIHPPVTTKMFRNSTQKWAEYAGVDVEGTPPRKLLAEVRAVTPVDGMSEEEVLGTIMLNAAQAFGAQPAFDEFDW</sequence>
<keyword evidence="5" id="KW-1185">Reference proteome</keyword>
<evidence type="ECO:0000259" key="3">
    <source>
        <dbReference type="PROSITE" id="PS51677"/>
    </source>
</evidence>
<comment type="caution">
    <text evidence="4">The sequence shown here is derived from an EMBL/GenBank/DDBJ whole genome shotgun (WGS) entry which is preliminary data.</text>
</comment>
<evidence type="ECO:0000313" key="4">
    <source>
        <dbReference type="EMBL" id="TKG68348.1"/>
    </source>
</evidence>
<reference evidence="4 5" key="1">
    <citation type="journal article" date="2015" name="Antonie Van Leeuwenhoek">
        <title>Prauserella endophytica sp. nov., an endophytic actinobacterium isolated from Tamarix taklamakanensis.</title>
        <authorList>
            <person name="Liu J.M."/>
            <person name="Habden X."/>
            <person name="Guo L."/>
            <person name="Tuo L."/>
            <person name="Jiang Z.K."/>
            <person name="Liu S.W."/>
            <person name="Liu X.F."/>
            <person name="Chen L."/>
            <person name="Li R.F."/>
            <person name="Zhang Y.Q."/>
            <person name="Sun C.H."/>
        </authorList>
    </citation>
    <scope>NUCLEOTIDE SEQUENCE [LARGE SCALE GENOMIC DNA]</scope>
    <source>
        <strain evidence="4 5">CGMCC 4.7182</strain>
    </source>
</reference>
<accession>A0ABY2S129</accession>
<dbReference type="PROSITE" id="PS51677">
    <property type="entry name" value="NODB"/>
    <property type="match status" value="1"/>
</dbReference>
<dbReference type="Pfam" id="PF01522">
    <property type="entry name" value="Polysacc_deac_1"/>
    <property type="match status" value="1"/>
</dbReference>
<dbReference type="Gene3D" id="3.20.20.370">
    <property type="entry name" value="Glycoside hydrolase/deacetylase"/>
    <property type="match status" value="1"/>
</dbReference>
<dbReference type="PANTHER" id="PTHR10587">
    <property type="entry name" value="GLYCOSYL TRANSFERASE-RELATED"/>
    <property type="match status" value="1"/>
</dbReference>
<feature type="domain" description="NodB homology" evidence="3">
    <location>
        <begin position="22"/>
        <end position="240"/>
    </location>
</feature>
<dbReference type="PANTHER" id="PTHR10587:SF133">
    <property type="entry name" value="CHITIN DEACETYLASE 1-RELATED"/>
    <property type="match status" value="1"/>
</dbReference>
<evidence type="ECO:0000256" key="2">
    <source>
        <dbReference type="ARBA" id="ARBA00022801"/>
    </source>
</evidence>
<evidence type="ECO:0000256" key="1">
    <source>
        <dbReference type="ARBA" id="ARBA00022723"/>
    </source>
</evidence>
<dbReference type="InterPro" id="IPR002509">
    <property type="entry name" value="NODB_dom"/>
</dbReference>
<protein>
    <submittedName>
        <fullName evidence="4">Polysaccharide deacetylase</fullName>
    </submittedName>
</protein>
<evidence type="ECO:0000313" key="5">
    <source>
        <dbReference type="Proteomes" id="UP000309992"/>
    </source>
</evidence>
<dbReference type="EMBL" id="SWMS01000012">
    <property type="protein sequence ID" value="TKG68348.1"/>
    <property type="molecule type" value="Genomic_DNA"/>
</dbReference>
<organism evidence="4 5">
    <name type="scientific">Prauserella endophytica</name>
    <dbReference type="NCBI Taxonomy" id="1592324"/>
    <lineage>
        <taxon>Bacteria</taxon>
        <taxon>Bacillati</taxon>
        <taxon>Actinomycetota</taxon>
        <taxon>Actinomycetes</taxon>
        <taxon>Pseudonocardiales</taxon>
        <taxon>Pseudonocardiaceae</taxon>
        <taxon>Prauserella</taxon>
        <taxon>Prauserella coralliicola group</taxon>
    </lineage>
</organism>
<proteinExistence type="predicted"/>
<keyword evidence="2" id="KW-0378">Hydrolase</keyword>
<keyword evidence="1" id="KW-0479">Metal-binding</keyword>
<name>A0ABY2S129_9PSEU</name>
<dbReference type="RefSeq" id="WP_137095958.1">
    <property type="nucleotide sequence ID" value="NZ_SWMS01000012.1"/>
</dbReference>